<accession>A0A699RHI8</accession>
<protein>
    <submittedName>
        <fullName evidence="1">Uncharacterized protein</fullName>
    </submittedName>
</protein>
<evidence type="ECO:0000313" key="1">
    <source>
        <dbReference type="EMBL" id="GFC85226.1"/>
    </source>
</evidence>
<organism evidence="1">
    <name type="scientific">Tanacetum cinerariifolium</name>
    <name type="common">Dalmatian daisy</name>
    <name type="synonym">Chrysanthemum cinerariifolium</name>
    <dbReference type="NCBI Taxonomy" id="118510"/>
    <lineage>
        <taxon>Eukaryota</taxon>
        <taxon>Viridiplantae</taxon>
        <taxon>Streptophyta</taxon>
        <taxon>Embryophyta</taxon>
        <taxon>Tracheophyta</taxon>
        <taxon>Spermatophyta</taxon>
        <taxon>Magnoliopsida</taxon>
        <taxon>eudicotyledons</taxon>
        <taxon>Gunneridae</taxon>
        <taxon>Pentapetalae</taxon>
        <taxon>asterids</taxon>
        <taxon>campanulids</taxon>
        <taxon>Asterales</taxon>
        <taxon>Asteraceae</taxon>
        <taxon>Asteroideae</taxon>
        <taxon>Anthemideae</taxon>
        <taxon>Anthemidinae</taxon>
        <taxon>Tanacetum</taxon>
    </lineage>
</organism>
<proteinExistence type="predicted"/>
<name>A0A699RHI8_TANCI</name>
<dbReference type="EMBL" id="BKCJ011098842">
    <property type="protein sequence ID" value="GFC85226.1"/>
    <property type="molecule type" value="Genomic_DNA"/>
</dbReference>
<feature type="non-terminal residue" evidence="1">
    <location>
        <position position="30"/>
    </location>
</feature>
<comment type="caution">
    <text evidence="1">The sequence shown here is derived from an EMBL/GenBank/DDBJ whole genome shotgun (WGS) entry which is preliminary data.</text>
</comment>
<gene>
    <name evidence="1" type="ORF">Tci_857196</name>
</gene>
<sequence>MVNMVPHEAFACSCAEGDVVLRQSYKPESC</sequence>
<dbReference type="AlphaFoldDB" id="A0A699RHI8"/>
<reference evidence="1" key="1">
    <citation type="journal article" date="2019" name="Sci. Rep.">
        <title>Draft genome of Tanacetum cinerariifolium, the natural source of mosquito coil.</title>
        <authorList>
            <person name="Yamashiro T."/>
            <person name="Shiraishi A."/>
            <person name="Satake H."/>
            <person name="Nakayama K."/>
        </authorList>
    </citation>
    <scope>NUCLEOTIDE SEQUENCE</scope>
</reference>